<dbReference type="InterPro" id="IPR038709">
    <property type="entry name" value="RpoN_core-bd_sf"/>
</dbReference>
<dbReference type="InterPro" id="IPR000394">
    <property type="entry name" value="RNA_pol_sigma_54"/>
</dbReference>
<protein>
    <recommendedName>
        <fullName evidence="9">RNA polymerase sigma-54 factor</fullName>
    </recommendedName>
</protein>
<dbReference type="PROSITE" id="PS00718">
    <property type="entry name" value="SIGMA54_2"/>
    <property type="match status" value="1"/>
</dbReference>
<evidence type="ECO:0000313" key="12">
    <source>
        <dbReference type="EMBL" id="ABG64328.1"/>
    </source>
</evidence>
<accession>Q11E47</accession>
<dbReference type="PROSITE" id="PS50044">
    <property type="entry name" value="SIGMA54_3"/>
    <property type="match status" value="1"/>
</dbReference>
<evidence type="ECO:0000256" key="4">
    <source>
        <dbReference type="ARBA" id="ARBA00022695"/>
    </source>
</evidence>
<dbReference type="PANTHER" id="PTHR32248">
    <property type="entry name" value="RNA POLYMERASE SIGMA-54 FACTOR"/>
    <property type="match status" value="1"/>
</dbReference>
<dbReference type="HOGENOM" id="CLU_020569_0_0_5"/>
<evidence type="ECO:0000259" key="11">
    <source>
        <dbReference type="Pfam" id="PF04963"/>
    </source>
</evidence>
<reference evidence="12" key="1">
    <citation type="submission" date="2006-06" db="EMBL/GenBank/DDBJ databases">
        <title>Complete sequence of chromosome of Chelativorans sp. BNC1.</title>
        <authorList>
            <consortium name="US DOE Joint Genome Institute"/>
            <person name="Copeland A."/>
            <person name="Lucas S."/>
            <person name="Lapidus A."/>
            <person name="Barry K."/>
            <person name="Detter J.C."/>
            <person name="Glavina del Rio T."/>
            <person name="Hammon N."/>
            <person name="Israni S."/>
            <person name="Dalin E."/>
            <person name="Tice H."/>
            <person name="Pitluck S."/>
            <person name="Chertkov O."/>
            <person name="Brettin T."/>
            <person name="Bruce D."/>
            <person name="Han C."/>
            <person name="Tapia R."/>
            <person name="Gilna P."/>
            <person name="Schmutz J."/>
            <person name="Larimer F."/>
            <person name="Land M."/>
            <person name="Hauser L."/>
            <person name="Kyrpides N."/>
            <person name="Mikhailova N."/>
            <person name="Richardson P."/>
        </authorList>
    </citation>
    <scope>NUCLEOTIDE SEQUENCE</scope>
    <source>
        <strain evidence="12">BNC1</strain>
    </source>
</reference>
<evidence type="ECO:0000256" key="8">
    <source>
        <dbReference type="ARBA" id="ARBA00023163"/>
    </source>
</evidence>
<comment type="function">
    <text evidence="9">Sigma factors are initiation factors that promote the attachment of RNA polymerase to specific initiation sites and are then released.</text>
</comment>
<keyword evidence="7 9" id="KW-0238">DNA-binding</keyword>
<evidence type="ECO:0000256" key="9">
    <source>
        <dbReference type="PIRNR" id="PIRNR000774"/>
    </source>
</evidence>
<evidence type="ECO:0000256" key="5">
    <source>
        <dbReference type="ARBA" id="ARBA00023015"/>
    </source>
</evidence>
<evidence type="ECO:0000256" key="3">
    <source>
        <dbReference type="ARBA" id="ARBA00022679"/>
    </source>
</evidence>
<sequence length="456" mass="50362">MNIAVNLGVGVRQSLTISREMVQAVEILQYDREELAAFLREQVEKNPLLRMKDRAEAAPGQGLGERWRRDSGDRAFATGAAGDAPDIASSIGEEVTLSAHLHLQLALVKCTPEVRVRAGQVIDSLEEDGYLRQDPVKLAELLGCSQDEMDAAIALVQTFDPAGVCARNLAECLQLQLREQGELRPAMAALLTHTDLIVKGEVKRLAAICGVSESEVRVMLRKLRSLDPAPGRALDCTPVCPALPDVLVDLTPTGALKVELNPDLIPKLLLDRSYHAEVSSQIREKDEKSYLDECMRSGALLMRNLDRRFTTMLRICREIVRRQEAYFRHGLSHLRPLTQGEIAQELGIHESTVSRATANKYILCSRGLLPVKFFFSEALGGTGTDGLGHASETIRRRIREVVDGETPEKILSDDVIAALLHGEGIDIARRTVAKYRSQLKIPSSADRRRLARLECA</sequence>
<keyword evidence="8 9" id="KW-0804">Transcription</keyword>
<evidence type="ECO:0000256" key="6">
    <source>
        <dbReference type="ARBA" id="ARBA00023082"/>
    </source>
</evidence>
<name>Q11E47_CHESB</name>
<dbReference type="Gene3D" id="1.10.10.60">
    <property type="entry name" value="Homeodomain-like"/>
    <property type="match status" value="1"/>
</dbReference>
<dbReference type="GO" id="GO:0003677">
    <property type="term" value="F:DNA binding"/>
    <property type="evidence" value="ECO:0007669"/>
    <property type="project" value="UniProtKB-KW"/>
</dbReference>
<dbReference type="KEGG" id="mes:Meso_2956"/>
<keyword evidence="4 9" id="KW-0548">Nucleotidyltransferase</keyword>
<evidence type="ECO:0000256" key="2">
    <source>
        <dbReference type="ARBA" id="ARBA00022478"/>
    </source>
</evidence>
<dbReference type="STRING" id="266779.Meso_2956"/>
<comment type="similarity">
    <text evidence="1 9">Belongs to the sigma-54 factor family.</text>
</comment>
<dbReference type="GO" id="GO:0001216">
    <property type="term" value="F:DNA-binding transcription activator activity"/>
    <property type="evidence" value="ECO:0007669"/>
    <property type="project" value="InterPro"/>
</dbReference>
<proteinExistence type="inferred from homology"/>
<dbReference type="NCBIfam" id="TIGR02395">
    <property type="entry name" value="rpoN_sigma"/>
    <property type="match status" value="1"/>
</dbReference>
<dbReference type="PANTHER" id="PTHR32248:SF4">
    <property type="entry name" value="RNA POLYMERASE SIGMA-54 FACTOR"/>
    <property type="match status" value="1"/>
</dbReference>
<organism evidence="12">
    <name type="scientific">Chelativorans sp. (strain BNC1)</name>
    <dbReference type="NCBI Taxonomy" id="266779"/>
    <lineage>
        <taxon>Bacteria</taxon>
        <taxon>Pseudomonadati</taxon>
        <taxon>Pseudomonadota</taxon>
        <taxon>Alphaproteobacteria</taxon>
        <taxon>Hyphomicrobiales</taxon>
        <taxon>Phyllobacteriaceae</taxon>
        <taxon>Chelativorans</taxon>
    </lineage>
</organism>
<dbReference type="PRINTS" id="PR00045">
    <property type="entry name" value="SIGMA54FCT"/>
</dbReference>
<dbReference type="GO" id="GO:0000428">
    <property type="term" value="C:DNA-directed RNA polymerase complex"/>
    <property type="evidence" value="ECO:0007669"/>
    <property type="project" value="UniProtKB-KW"/>
</dbReference>
<dbReference type="Gene3D" id="1.10.10.1330">
    <property type="entry name" value="RNA polymerase sigma-54 factor, core-binding domain"/>
    <property type="match status" value="1"/>
</dbReference>
<dbReference type="InterPro" id="IPR007046">
    <property type="entry name" value="RNA_pol_sigma_54_core-bd"/>
</dbReference>
<gene>
    <name evidence="12" type="ordered locus">Meso_2956</name>
</gene>
<dbReference type="GO" id="GO:0006352">
    <property type="term" value="P:DNA-templated transcription initiation"/>
    <property type="evidence" value="ECO:0007669"/>
    <property type="project" value="InterPro"/>
</dbReference>
<keyword evidence="2 9" id="KW-0240">DNA-directed RNA polymerase</keyword>
<dbReference type="eggNOG" id="COG1508">
    <property type="taxonomic scope" value="Bacteria"/>
</dbReference>
<dbReference type="Pfam" id="PF04552">
    <property type="entry name" value="Sigma54_DBD"/>
    <property type="match status" value="1"/>
</dbReference>
<evidence type="ECO:0000256" key="1">
    <source>
        <dbReference type="ARBA" id="ARBA00008798"/>
    </source>
</evidence>
<keyword evidence="6 9" id="KW-0731">Sigma factor</keyword>
<keyword evidence="3 9" id="KW-0808">Transferase</keyword>
<dbReference type="Pfam" id="PF00309">
    <property type="entry name" value="Sigma54_AID"/>
    <property type="match status" value="1"/>
</dbReference>
<dbReference type="GO" id="GO:0016987">
    <property type="term" value="F:sigma factor activity"/>
    <property type="evidence" value="ECO:0007669"/>
    <property type="project" value="UniProtKB-KW"/>
</dbReference>
<dbReference type="EMBL" id="CP000390">
    <property type="protein sequence ID" value="ABG64328.1"/>
    <property type="molecule type" value="Genomic_DNA"/>
</dbReference>
<feature type="domain" description="RNA polymerase sigma factor 54 DNA-binding" evidence="10">
    <location>
        <begin position="289"/>
        <end position="449"/>
    </location>
</feature>
<keyword evidence="5 9" id="KW-0805">Transcription regulation</keyword>
<dbReference type="AlphaFoldDB" id="Q11E47"/>
<dbReference type="Pfam" id="PF04963">
    <property type="entry name" value="Sigma54_CBD"/>
    <property type="match status" value="1"/>
</dbReference>
<evidence type="ECO:0000259" key="10">
    <source>
        <dbReference type="Pfam" id="PF04552"/>
    </source>
</evidence>
<dbReference type="GO" id="GO:0016779">
    <property type="term" value="F:nucleotidyltransferase activity"/>
    <property type="evidence" value="ECO:0007669"/>
    <property type="project" value="UniProtKB-KW"/>
</dbReference>
<dbReference type="InterPro" id="IPR007634">
    <property type="entry name" value="RNA_pol_sigma_54_DNA-bd"/>
</dbReference>
<dbReference type="PIRSF" id="PIRSF000774">
    <property type="entry name" value="RpoN"/>
    <property type="match status" value="1"/>
</dbReference>
<evidence type="ECO:0000256" key="7">
    <source>
        <dbReference type="ARBA" id="ARBA00023125"/>
    </source>
</evidence>
<feature type="domain" description="RNA polymerase sigma factor 54 core-binding" evidence="11">
    <location>
        <begin position="89"/>
        <end position="274"/>
    </location>
</feature>
<dbReference type="OrthoDB" id="9814402at2"/>